<dbReference type="HOGENOM" id="CLU_1192365_0_0_1"/>
<name>A0A0C3F046_PILCF</name>
<feature type="domain" description="Helitron helicase-like" evidence="1">
    <location>
        <begin position="2"/>
        <end position="141"/>
    </location>
</feature>
<protein>
    <recommendedName>
        <fullName evidence="1">Helitron helicase-like domain-containing protein</fullName>
    </recommendedName>
</protein>
<reference evidence="2 3" key="1">
    <citation type="submission" date="2014-04" db="EMBL/GenBank/DDBJ databases">
        <authorList>
            <consortium name="DOE Joint Genome Institute"/>
            <person name="Kuo A."/>
            <person name="Tarkka M."/>
            <person name="Buscot F."/>
            <person name="Kohler A."/>
            <person name="Nagy L.G."/>
            <person name="Floudas D."/>
            <person name="Copeland A."/>
            <person name="Barry K.W."/>
            <person name="Cichocki N."/>
            <person name="Veneault-Fourrey C."/>
            <person name="LaButti K."/>
            <person name="Lindquist E.A."/>
            <person name="Lipzen A."/>
            <person name="Lundell T."/>
            <person name="Morin E."/>
            <person name="Murat C."/>
            <person name="Sun H."/>
            <person name="Tunlid A."/>
            <person name="Henrissat B."/>
            <person name="Grigoriev I.V."/>
            <person name="Hibbett D.S."/>
            <person name="Martin F."/>
            <person name="Nordberg H.P."/>
            <person name="Cantor M.N."/>
            <person name="Hua S.X."/>
        </authorList>
    </citation>
    <scope>NUCLEOTIDE SEQUENCE [LARGE SCALE GENOMIC DNA]</scope>
    <source>
        <strain evidence="2 3">F 1598</strain>
    </source>
</reference>
<accession>A0A0C3F046</accession>
<evidence type="ECO:0000259" key="1">
    <source>
        <dbReference type="Pfam" id="PF14214"/>
    </source>
</evidence>
<proteinExistence type="predicted"/>
<dbReference type="InterPro" id="IPR025476">
    <property type="entry name" value="Helitron_helicase-like"/>
</dbReference>
<dbReference type="OrthoDB" id="432234at2759"/>
<organism evidence="2 3">
    <name type="scientific">Piloderma croceum (strain F 1598)</name>
    <dbReference type="NCBI Taxonomy" id="765440"/>
    <lineage>
        <taxon>Eukaryota</taxon>
        <taxon>Fungi</taxon>
        <taxon>Dikarya</taxon>
        <taxon>Basidiomycota</taxon>
        <taxon>Agaricomycotina</taxon>
        <taxon>Agaricomycetes</taxon>
        <taxon>Agaricomycetidae</taxon>
        <taxon>Atheliales</taxon>
        <taxon>Atheliaceae</taxon>
        <taxon>Piloderma</taxon>
    </lineage>
</organism>
<gene>
    <name evidence="2" type="ORF">PILCRDRAFT_81038</name>
</gene>
<dbReference type="AlphaFoldDB" id="A0A0C3F046"/>
<evidence type="ECO:0000313" key="3">
    <source>
        <dbReference type="Proteomes" id="UP000054166"/>
    </source>
</evidence>
<reference evidence="3" key="2">
    <citation type="submission" date="2015-01" db="EMBL/GenBank/DDBJ databases">
        <title>Evolutionary Origins and Diversification of the Mycorrhizal Mutualists.</title>
        <authorList>
            <consortium name="DOE Joint Genome Institute"/>
            <consortium name="Mycorrhizal Genomics Consortium"/>
            <person name="Kohler A."/>
            <person name="Kuo A."/>
            <person name="Nagy L.G."/>
            <person name="Floudas D."/>
            <person name="Copeland A."/>
            <person name="Barry K.W."/>
            <person name="Cichocki N."/>
            <person name="Veneault-Fourrey C."/>
            <person name="LaButti K."/>
            <person name="Lindquist E.A."/>
            <person name="Lipzen A."/>
            <person name="Lundell T."/>
            <person name="Morin E."/>
            <person name="Murat C."/>
            <person name="Riley R."/>
            <person name="Ohm R."/>
            <person name="Sun H."/>
            <person name="Tunlid A."/>
            <person name="Henrissat B."/>
            <person name="Grigoriev I.V."/>
            <person name="Hibbett D.S."/>
            <person name="Martin F."/>
        </authorList>
    </citation>
    <scope>NUCLEOTIDE SEQUENCE [LARGE SCALE GENOMIC DNA]</scope>
    <source>
        <strain evidence="3">F 1598</strain>
    </source>
</reference>
<dbReference type="STRING" id="765440.A0A0C3F046"/>
<keyword evidence="3" id="KW-1185">Reference proteome</keyword>
<dbReference type="InParanoid" id="A0A0C3F046"/>
<feature type="non-terminal residue" evidence="2">
    <location>
        <position position="1"/>
    </location>
</feature>
<sequence length="233" mass="25867">LMKQVKLVTAHVPGSSTSRTIMHNKIRGLMMDRGLPSFYITINPADVFNPVVKFLAGSDIDVDNLMPDEVPDYWEQLYLVAENPAVAAHFFNVYMKAFISAILGFDKTQNNLEGGVLGVVKAYYGCVETQGRGTLHCHMMVWVEGGLNPDEIKRHIVDEGDIAFRDRLLAFLDDTISNCVPVDPDPELVVPATTHHPCSVRGVDQHLSGDRLANARKKRHVSLSRTMPNAQTL</sequence>
<evidence type="ECO:0000313" key="2">
    <source>
        <dbReference type="EMBL" id="KIM73534.1"/>
    </source>
</evidence>
<dbReference type="Proteomes" id="UP000054166">
    <property type="component" value="Unassembled WGS sequence"/>
</dbReference>
<dbReference type="EMBL" id="KN833080">
    <property type="protein sequence ID" value="KIM73534.1"/>
    <property type="molecule type" value="Genomic_DNA"/>
</dbReference>
<dbReference type="Pfam" id="PF14214">
    <property type="entry name" value="Helitron_like_N"/>
    <property type="match status" value="1"/>
</dbReference>